<sequence>MGRSITEISTTSIELVGRLSFVAQVLQSGDTALITKTIREIPRYATKAGITSLNDAKAILLGGSSILHLAVRCAEVPVIEFVISHGPSYVDIKARDGNGHTPLDLAVRGRRRSVVQLLRPRMALRI</sequence>
<dbReference type="GeneID" id="19270131"/>
<evidence type="ECO:0000313" key="2">
    <source>
        <dbReference type="Proteomes" id="UP000030651"/>
    </source>
</evidence>
<dbReference type="EMBL" id="KI912111">
    <property type="protein sequence ID" value="ETS83242.1"/>
    <property type="molecule type" value="Genomic_DNA"/>
</dbReference>
<keyword evidence="2" id="KW-1185">Reference proteome</keyword>
<dbReference type="OrthoDB" id="5241355at2759"/>
<dbReference type="InterPro" id="IPR002110">
    <property type="entry name" value="Ankyrin_rpt"/>
</dbReference>
<reference evidence="2" key="1">
    <citation type="journal article" date="2015" name="BMC Genomics">
        <title>Genomic and transcriptomic analysis of the endophytic fungus Pestalotiopsis fici reveals its lifestyle and high potential for synthesis of natural products.</title>
        <authorList>
            <person name="Wang X."/>
            <person name="Zhang X."/>
            <person name="Liu L."/>
            <person name="Xiang M."/>
            <person name="Wang W."/>
            <person name="Sun X."/>
            <person name="Che Y."/>
            <person name="Guo L."/>
            <person name="Liu G."/>
            <person name="Guo L."/>
            <person name="Wang C."/>
            <person name="Yin W.B."/>
            <person name="Stadler M."/>
            <person name="Zhang X."/>
            <person name="Liu X."/>
        </authorList>
    </citation>
    <scope>NUCLEOTIDE SEQUENCE [LARGE SCALE GENOMIC DNA]</scope>
    <source>
        <strain evidence="2">W106-1 / CGMCC3.15140</strain>
    </source>
</reference>
<proteinExistence type="predicted"/>
<dbReference type="KEGG" id="pfy:PFICI_05118"/>
<evidence type="ECO:0000313" key="1">
    <source>
        <dbReference type="EMBL" id="ETS83242.1"/>
    </source>
</evidence>
<gene>
    <name evidence="1" type="ORF">PFICI_05118</name>
</gene>
<dbReference type="Pfam" id="PF12796">
    <property type="entry name" value="Ank_2"/>
    <property type="match status" value="1"/>
</dbReference>
<dbReference type="AlphaFoldDB" id="W3XCW0"/>
<dbReference type="InParanoid" id="W3XCW0"/>
<dbReference type="HOGENOM" id="CLU_1982351_0_0_1"/>
<dbReference type="InterPro" id="IPR036770">
    <property type="entry name" value="Ankyrin_rpt-contain_sf"/>
</dbReference>
<organism evidence="1 2">
    <name type="scientific">Pestalotiopsis fici (strain W106-1 / CGMCC3.15140)</name>
    <dbReference type="NCBI Taxonomy" id="1229662"/>
    <lineage>
        <taxon>Eukaryota</taxon>
        <taxon>Fungi</taxon>
        <taxon>Dikarya</taxon>
        <taxon>Ascomycota</taxon>
        <taxon>Pezizomycotina</taxon>
        <taxon>Sordariomycetes</taxon>
        <taxon>Xylariomycetidae</taxon>
        <taxon>Amphisphaeriales</taxon>
        <taxon>Sporocadaceae</taxon>
        <taxon>Pestalotiopsis</taxon>
    </lineage>
</organism>
<dbReference type="STRING" id="1229662.W3XCW0"/>
<dbReference type="Proteomes" id="UP000030651">
    <property type="component" value="Unassembled WGS sequence"/>
</dbReference>
<dbReference type="Gene3D" id="1.25.40.20">
    <property type="entry name" value="Ankyrin repeat-containing domain"/>
    <property type="match status" value="1"/>
</dbReference>
<accession>W3XCW0</accession>
<protein>
    <submittedName>
        <fullName evidence="1">Uncharacterized protein</fullName>
    </submittedName>
</protein>
<dbReference type="RefSeq" id="XP_007831890.1">
    <property type="nucleotide sequence ID" value="XM_007833699.1"/>
</dbReference>
<dbReference type="SUPFAM" id="SSF48403">
    <property type="entry name" value="Ankyrin repeat"/>
    <property type="match status" value="1"/>
</dbReference>
<name>W3XCW0_PESFW</name>